<dbReference type="InterPro" id="IPR029039">
    <property type="entry name" value="Flavoprotein-like_sf"/>
</dbReference>
<dbReference type="HOGENOM" id="CLU_1581034_0_0_1"/>
<dbReference type="GO" id="GO:0016020">
    <property type="term" value="C:membrane"/>
    <property type="evidence" value="ECO:0007669"/>
    <property type="project" value="TreeGrafter"/>
</dbReference>
<evidence type="ECO:0000256" key="2">
    <source>
        <dbReference type="SAM" id="MobiDB-lite"/>
    </source>
</evidence>
<sequence length="169" mass="17498">MEADDGGEDVIPVVDPDGLPDTDGFFFGFPARFGAMPAPRRCRPFFDSTGPLCRHQRLASKPAGLFVSTGTQFGGQETTARLLSQGGCHRRQMGARRAWPSSAAAAALTHTRSLAVTSSAPAPPPLPTAKRQSRGRCSRTSSTAASTGSGSAPLPRPMRPDGFGGDGGG</sequence>
<evidence type="ECO:0000256" key="1">
    <source>
        <dbReference type="ARBA" id="ARBA00006961"/>
    </source>
</evidence>
<proteinExistence type="inferred from homology"/>
<name>A0A0E0E2V2_9ORYZ</name>
<evidence type="ECO:0000313" key="3">
    <source>
        <dbReference type="EnsemblPlants" id="OMERI06G18850.1"/>
    </source>
</evidence>
<protein>
    <recommendedName>
        <fullName evidence="5">NAD(P)H dehydrogenase (quinone)</fullName>
    </recommendedName>
</protein>
<comment type="similarity">
    <text evidence="1">Belongs to the WrbA family.</text>
</comment>
<keyword evidence="4" id="KW-1185">Reference proteome</keyword>
<dbReference type="eggNOG" id="KOG3135">
    <property type="taxonomic scope" value="Eukaryota"/>
</dbReference>
<evidence type="ECO:0008006" key="5">
    <source>
        <dbReference type="Google" id="ProtNLM"/>
    </source>
</evidence>
<dbReference type="Gene3D" id="3.40.50.360">
    <property type="match status" value="1"/>
</dbReference>
<dbReference type="STRING" id="40149.A0A0E0E2V2"/>
<accession>A0A0E0E2V2</accession>
<feature type="region of interest" description="Disordered" evidence="2">
    <location>
        <begin position="115"/>
        <end position="169"/>
    </location>
</feature>
<dbReference type="GO" id="GO:0003955">
    <property type="term" value="F:NAD(P)H dehydrogenase (quinone) activity"/>
    <property type="evidence" value="ECO:0007669"/>
    <property type="project" value="TreeGrafter"/>
</dbReference>
<dbReference type="EnsemblPlants" id="OMERI06G18850.1">
    <property type="protein sequence ID" value="OMERI06G18850.1"/>
    <property type="gene ID" value="OMERI06G18850"/>
</dbReference>
<dbReference type="Proteomes" id="UP000008021">
    <property type="component" value="Chromosome 6"/>
</dbReference>
<dbReference type="AlphaFoldDB" id="A0A0E0E2V2"/>
<dbReference type="Gramene" id="OMERI06G18850.1">
    <property type="protein sequence ID" value="OMERI06G18850.1"/>
    <property type="gene ID" value="OMERI06G18850"/>
</dbReference>
<dbReference type="PANTHER" id="PTHR30546:SF7">
    <property type="entry name" value="NAD(P)H DEHYDROGENASE (QUINONE)"/>
    <property type="match status" value="1"/>
</dbReference>
<evidence type="ECO:0000313" key="4">
    <source>
        <dbReference type="Proteomes" id="UP000008021"/>
    </source>
</evidence>
<dbReference type="PANTHER" id="PTHR30546">
    <property type="entry name" value="FLAVODOXIN-RELATED PROTEIN WRBA-RELATED"/>
    <property type="match status" value="1"/>
</dbReference>
<organism evidence="3">
    <name type="scientific">Oryza meridionalis</name>
    <dbReference type="NCBI Taxonomy" id="40149"/>
    <lineage>
        <taxon>Eukaryota</taxon>
        <taxon>Viridiplantae</taxon>
        <taxon>Streptophyta</taxon>
        <taxon>Embryophyta</taxon>
        <taxon>Tracheophyta</taxon>
        <taxon>Spermatophyta</taxon>
        <taxon>Magnoliopsida</taxon>
        <taxon>Liliopsida</taxon>
        <taxon>Poales</taxon>
        <taxon>Poaceae</taxon>
        <taxon>BOP clade</taxon>
        <taxon>Oryzoideae</taxon>
        <taxon>Oryzeae</taxon>
        <taxon>Oryzinae</taxon>
        <taxon>Oryza</taxon>
    </lineage>
</organism>
<feature type="compositionally biased region" description="Low complexity" evidence="2">
    <location>
        <begin position="138"/>
        <end position="152"/>
    </location>
</feature>
<reference evidence="3" key="1">
    <citation type="submission" date="2015-04" db="UniProtKB">
        <authorList>
            <consortium name="EnsemblPlants"/>
        </authorList>
    </citation>
    <scope>IDENTIFICATION</scope>
</reference>
<reference evidence="3" key="2">
    <citation type="submission" date="2018-05" db="EMBL/GenBank/DDBJ databases">
        <title>OmerRS3 (Oryza meridionalis Reference Sequence Version 3).</title>
        <authorList>
            <person name="Zhang J."/>
            <person name="Kudrna D."/>
            <person name="Lee S."/>
            <person name="Talag J."/>
            <person name="Welchert J."/>
            <person name="Wing R.A."/>
        </authorList>
    </citation>
    <scope>NUCLEOTIDE SEQUENCE [LARGE SCALE GENOMIC DNA]</scope>
    <source>
        <strain evidence="3">cv. OR44</strain>
    </source>
</reference>
<dbReference type="SUPFAM" id="SSF52218">
    <property type="entry name" value="Flavoproteins"/>
    <property type="match status" value="1"/>
</dbReference>